<evidence type="ECO:0000259" key="8">
    <source>
        <dbReference type="Pfam" id="PF07085"/>
    </source>
</evidence>
<dbReference type="PANTHER" id="PTHR43356:SF3">
    <property type="entry name" value="PHOSPHATE ACETYLTRANSFERASE"/>
    <property type="match status" value="1"/>
</dbReference>
<comment type="pathway">
    <text evidence="1">Metabolic intermediate biosynthesis; acetyl-CoA biosynthesis; acetyl-CoA from acetate: step 2/2.</text>
</comment>
<evidence type="ECO:0000256" key="6">
    <source>
        <dbReference type="ARBA" id="ARBA00031108"/>
    </source>
</evidence>
<evidence type="ECO:0000256" key="3">
    <source>
        <dbReference type="ARBA" id="ARBA00021528"/>
    </source>
</evidence>
<reference evidence="9" key="1">
    <citation type="submission" date="2015-08" db="EMBL/GenBank/DDBJ databases">
        <authorList>
            <person name="Babu N.S."/>
            <person name="Beckwith C.J."/>
            <person name="Beseler K.G."/>
            <person name="Brison A."/>
            <person name="Carone J.V."/>
            <person name="Caskin T.P."/>
            <person name="Diamond M."/>
            <person name="Durham M.E."/>
            <person name="Foxe J.M."/>
            <person name="Go M."/>
            <person name="Henderson B.A."/>
            <person name="Jones I.B."/>
            <person name="McGettigan J.A."/>
            <person name="Micheletti S.J."/>
            <person name="Nasrallah M.E."/>
            <person name="Ortiz D."/>
            <person name="Piller C.R."/>
            <person name="Privatt S.R."/>
            <person name="Schneider S.L."/>
            <person name="Sharp S."/>
            <person name="Smith T.C."/>
            <person name="Stanton J.D."/>
            <person name="Ullery H.E."/>
            <person name="Wilson R.J."/>
            <person name="Serrano M.G."/>
            <person name="Buck G."/>
            <person name="Lee V."/>
            <person name="Wang Y."/>
            <person name="Carvalho R."/>
            <person name="Voegtly L."/>
            <person name="Shi R."/>
            <person name="Duckworth R."/>
            <person name="Johnson A."/>
            <person name="Loviza R."/>
            <person name="Walstead R."/>
            <person name="Shah Z."/>
            <person name="Kiflezghi M."/>
            <person name="Wade K."/>
            <person name="Ball S.L."/>
            <person name="Bradley K.W."/>
            <person name="Asai D.J."/>
            <person name="Bowman C.A."/>
            <person name="Russell D.A."/>
            <person name="Pope W.H."/>
            <person name="Jacobs-Sera D."/>
            <person name="Hendrix R.W."/>
            <person name="Hatfull G.F."/>
        </authorList>
    </citation>
    <scope>NUCLEOTIDE SEQUENCE</scope>
</reference>
<gene>
    <name evidence="9" type="ORF">g.2656</name>
</gene>
<dbReference type="InterPro" id="IPR028979">
    <property type="entry name" value="Ser_kin/Pase_Hpr-like_N_sf"/>
</dbReference>
<dbReference type="InterPro" id="IPR027417">
    <property type="entry name" value="P-loop_NTPase"/>
</dbReference>
<evidence type="ECO:0000256" key="4">
    <source>
        <dbReference type="ARBA" id="ARBA00022679"/>
    </source>
</evidence>
<evidence type="ECO:0000256" key="1">
    <source>
        <dbReference type="ARBA" id="ARBA00004989"/>
    </source>
</evidence>
<dbReference type="InterPro" id="IPR002505">
    <property type="entry name" value="PTA_PTB"/>
</dbReference>
<dbReference type="SUPFAM" id="SSF75138">
    <property type="entry name" value="HprK N-terminal domain-like"/>
    <property type="match status" value="1"/>
</dbReference>
<dbReference type="Pfam" id="PF01515">
    <property type="entry name" value="PTA_PTB"/>
    <property type="match status" value="1"/>
</dbReference>
<proteinExistence type="predicted"/>
<dbReference type="SUPFAM" id="SSF53659">
    <property type="entry name" value="Isocitrate/Isopropylmalate dehydrogenase-like"/>
    <property type="match status" value="1"/>
</dbReference>
<feature type="non-terminal residue" evidence="9">
    <location>
        <position position="1"/>
    </location>
</feature>
<feature type="domain" description="Phosphate acetyl/butaryl transferase" evidence="7">
    <location>
        <begin position="493"/>
        <end position="807"/>
    </location>
</feature>
<dbReference type="InterPro" id="IPR042112">
    <property type="entry name" value="P_AcTrfase_dom2"/>
</dbReference>
<dbReference type="Gene3D" id="3.40.50.10950">
    <property type="match status" value="1"/>
</dbReference>
<name>A0A1D1ZQI0_AUXPR</name>
<protein>
    <recommendedName>
        <fullName evidence="3">Phosphate acetyltransferase</fullName>
        <ecNumber evidence="2">2.3.1.8</ecNumber>
    </recommendedName>
    <alternativeName>
        <fullName evidence="6">Phosphotransacetylase</fullName>
    </alternativeName>
</protein>
<dbReference type="EC" id="2.3.1.8" evidence="2"/>
<dbReference type="NCBIfam" id="TIGR00651">
    <property type="entry name" value="pta"/>
    <property type="match status" value="1"/>
</dbReference>
<evidence type="ECO:0000256" key="5">
    <source>
        <dbReference type="ARBA" id="ARBA00023315"/>
    </source>
</evidence>
<organism evidence="9">
    <name type="scientific">Auxenochlorella protothecoides</name>
    <name type="common">Green microalga</name>
    <name type="synonym">Chlorella protothecoides</name>
    <dbReference type="NCBI Taxonomy" id="3075"/>
    <lineage>
        <taxon>Eukaryota</taxon>
        <taxon>Viridiplantae</taxon>
        <taxon>Chlorophyta</taxon>
        <taxon>core chlorophytes</taxon>
        <taxon>Trebouxiophyceae</taxon>
        <taxon>Chlorellales</taxon>
        <taxon>Chlorellaceae</taxon>
        <taxon>Auxenochlorella</taxon>
    </lineage>
</organism>
<dbReference type="Pfam" id="PF13500">
    <property type="entry name" value="AAA_26"/>
    <property type="match status" value="1"/>
</dbReference>
<dbReference type="InterPro" id="IPR010766">
    <property type="entry name" value="DRTGG"/>
</dbReference>
<dbReference type="NCBIfam" id="NF007233">
    <property type="entry name" value="PRK09653.1"/>
    <property type="match status" value="1"/>
</dbReference>
<evidence type="ECO:0000313" key="9">
    <source>
        <dbReference type="EMBL" id="JAT69236.1"/>
    </source>
</evidence>
<dbReference type="Gene3D" id="3.40.50.300">
    <property type="entry name" value="P-loop containing nucleotide triphosphate hydrolases"/>
    <property type="match status" value="1"/>
</dbReference>
<dbReference type="EMBL" id="GDKF01009386">
    <property type="protein sequence ID" value="JAT69236.1"/>
    <property type="molecule type" value="Transcribed_RNA"/>
</dbReference>
<dbReference type="SUPFAM" id="SSF52540">
    <property type="entry name" value="P-loop containing nucleoside triphosphate hydrolases"/>
    <property type="match status" value="1"/>
</dbReference>
<accession>A0A1D1ZQI0</accession>
<keyword evidence="5" id="KW-0012">Acyltransferase</keyword>
<dbReference type="Gene3D" id="3.40.50.10750">
    <property type="entry name" value="Isocitrate/Isopropylmalate dehydrogenase-like"/>
    <property type="match status" value="1"/>
</dbReference>
<keyword evidence="4" id="KW-0808">Transferase</keyword>
<sequence>QNLLGKGFCSQRYLISSSCAFGERNFRAAGQISARILDLFRQTVHRYPRSQEFWCFRMRPPVASLRGVRRALSSPWHPRWQCPRAAFGSLTDDADTVFCTNVSALQGSSPVLLGLLDYFQRQTPHVGFFQPIGANPLNGASRYTGEPKHVALMKHAMGLKDPSESMYGVAEEEAKRLLTLGRFDELMDRIFVKYQAMKKAKDVILLEGATVRGLLGNHNELNAKIAAELDTSILMIMDLNRDNPGTASEIASRALRHRRELQADRASVLGLLLNKVPLAAHADIVSGVAAELADSGLTFAGGIPYDRIIGTARVNEFANALGAKQIYGRPELIDSDVTGIMVAAQSVHGFLDKLEAIRAQREAEGQTFFRPLVLTTKDRQDLVLGLAAASLSGACPPLGGLVLCDGGACAITPPVHAIMARLGPDTLPVLEVPHGAFETARRMARVNPGILPTSVRKVREARALFGRHVDVDAVASGMAVHREPRLTPKRFVWQIEELCRAAPQRIVLPEAHDHRVLSAAAEVAARGIARVTLLGEPGEVAAAAARFNVDVSRCEVEDHRSSTRLDAYADFLVEARKKKALTKAAALDQLTDINMFGTIMVAMGDADGMVSGATCTTANTIRPALQVLKTPDRRLISSVFFMCLPDRVLVYGDCAVNVEPTAAELAQIATTSADTAAAFGVEPRVAMLSYSTLGSGAGPQVDLVTEATALARAARPDLAIEGPIQYDAAVDPGVAATKVKGRSEVAGRATVCVFPDLNTGNNTYKAVQQSTGAIAIGPLMQGLARPVNDLSRGCTVADIVNTVACTAVQAAGLKAAAQQATSAAAAA</sequence>
<evidence type="ECO:0000259" key="7">
    <source>
        <dbReference type="Pfam" id="PF01515"/>
    </source>
</evidence>
<dbReference type="Gene3D" id="3.40.1390.20">
    <property type="entry name" value="HprK N-terminal domain-like"/>
    <property type="match status" value="1"/>
</dbReference>
<dbReference type="GO" id="GO:0008959">
    <property type="term" value="F:phosphate acetyltransferase activity"/>
    <property type="evidence" value="ECO:0007669"/>
    <property type="project" value="UniProtKB-EC"/>
</dbReference>
<evidence type="ECO:0000256" key="2">
    <source>
        <dbReference type="ARBA" id="ARBA00012707"/>
    </source>
</evidence>
<dbReference type="InterPro" id="IPR004614">
    <property type="entry name" value="P_AcTrfase"/>
</dbReference>
<dbReference type="InterPro" id="IPR050500">
    <property type="entry name" value="Phos_Acetyltrans/Butyryltrans"/>
</dbReference>
<dbReference type="PANTHER" id="PTHR43356">
    <property type="entry name" value="PHOSPHATE ACETYLTRANSFERASE"/>
    <property type="match status" value="1"/>
</dbReference>
<dbReference type="InterPro" id="IPR042113">
    <property type="entry name" value="P_AcTrfase_dom1"/>
</dbReference>
<dbReference type="NCBIfam" id="NF004167">
    <property type="entry name" value="PRK05632.1"/>
    <property type="match status" value="1"/>
</dbReference>
<dbReference type="AlphaFoldDB" id="A0A1D1ZQI0"/>
<feature type="domain" description="DRTGG" evidence="8">
    <location>
        <begin position="317"/>
        <end position="445"/>
    </location>
</feature>
<dbReference type="Pfam" id="PF07085">
    <property type="entry name" value="DRTGG"/>
    <property type="match status" value="1"/>
</dbReference>